<reference evidence="2 3" key="1">
    <citation type="submission" date="2016-07" db="EMBL/GenBank/DDBJ databases">
        <title>Draft genome of the white-rot fungus Obba rivulosa 3A-2.</title>
        <authorList>
            <consortium name="DOE Joint Genome Institute"/>
            <person name="Miettinen O."/>
            <person name="Riley R."/>
            <person name="Acob R."/>
            <person name="Barry K."/>
            <person name="Cullen D."/>
            <person name="De Vries R."/>
            <person name="Hainaut M."/>
            <person name="Hatakka A."/>
            <person name="Henrissat B."/>
            <person name="Hilden K."/>
            <person name="Kuo R."/>
            <person name="Labutti K."/>
            <person name="Lipzen A."/>
            <person name="Makela M.R."/>
            <person name="Sandor L."/>
            <person name="Spatafora J.W."/>
            <person name="Grigoriev I.V."/>
            <person name="Hibbett D.S."/>
        </authorList>
    </citation>
    <scope>NUCLEOTIDE SEQUENCE [LARGE SCALE GENOMIC DNA]</scope>
    <source>
        <strain evidence="2 3">3A-2</strain>
    </source>
</reference>
<dbReference type="EMBL" id="KV722455">
    <property type="protein sequence ID" value="OCH88355.1"/>
    <property type="molecule type" value="Genomic_DNA"/>
</dbReference>
<protein>
    <submittedName>
        <fullName evidence="2">Uncharacterized protein</fullName>
    </submittedName>
</protein>
<sequence length="169" mass="18479">MQRLGVWGHLEAFRHAMDVTLSIDLYSQAHRSHFDTVMNADGKPNPASRLCSLNSEVPRDILVGCTARVLGTSSFDWGRLGWRSSAAPLLPAGTPSLGKKVRVTLLWPGSRLSAPCHSFSSGPLAQGQTRSLQPRGGPEAGDSDVTDCDRWALEYFSQRLTIDPYAQTR</sequence>
<feature type="compositionally biased region" description="Polar residues" evidence="1">
    <location>
        <begin position="118"/>
        <end position="132"/>
    </location>
</feature>
<name>A0A8E2AU24_9APHY</name>
<evidence type="ECO:0000313" key="3">
    <source>
        <dbReference type="Proteomes" id="UP000250043"/>
    </source>
</evidence>
<dbReference type="Proteomes" id="UP000250043">
    <property type="component" value="Unassembled WGS sequence"/>
</dbReference>
<accession>A0A8E2AU24</accession>
<dbReference type="AlphaFoldDB" id="A0A8E2AU24"/>
<evidence type="ECO:0000256" key="1">
    <source>
        <dbReference type="SAM" id="MobiDB-lite"/>
    </source>
</evidence>
<proteinExistence type="predicted"/>
<feature type="region of interest" description="Disordered" evidence="1">
    <location>
        <begin position="118"/>
        <end position="145"/>
    </location>
</feature>
<organism evidence="2 3">
    <name type="scientific">Obba rivulosa</name>
    <dbReference type="NCBI Taxonomy" id="1052685"/>
    <lineage>
        <taxon>Eukaryota</taxon>
        <taxon>Fungi</taxon>
        <taxon>Dikarya</taxon>
        <taxon>Basidiomycota</taxon>
        <taxon>Agaricomycotina</taxon>
        <taxon>Agaricomycetes</taxon>
        <taxon>Polyporales</taxon>
        <taxon>Gelatoporiaceae</taxon>
        <taxon>Obba</taxon>
    </lineage>
</organism>
<evidence type="ECO:0000313" key="2">
    <source>
        <dbReference type="EMBL" id="OCH88355.1"/>
    </source>
</evidence>
<gene>
    <name evidence="2" type="ORF">OBBRIDRAFT_92484</name>
</gene>
<keyword evidence="3" id="KW-1185">Reference proteome</keyword>